<protein>
    <submittedName>
        <fullName evidence="5">tRNA ligase</fullName>
        <ecNumber evidence="5">6.5.1.3</ecNumber>
    </submittedName>
</protein>
<dbReference type="Pfam" id="PF09511">
    <property type="entry name" value="RNA_lig_T4_1"/>
    <property type="match status" value="1"/>
</dbReference>
<dbReference type="EC" id="6.5.1.3" evidence="5"/>
<keyword evidence="6" id="KW-1185">Reference proteome</keyword>
<evidence type="ECO:0000256" key="1">
    <source>
        <dbReference type="SAM" id="MobiDB-lite"/>
    </source>
</evidence>
<reference evidence="5 6" key="1">
    <citation type="submission" date="2024-05" db="EMBL/GenBank/DDBJ databases">
        <title>A draft genome resource for the thread blight pathogen Marasmius tenuissimus strain MS-2.</title>
        <authorList>
            <person name="Yulfo-Soto G.E."/>
            <person name="Baruah I.K."/>
            <person name="Amoako-Attah I."/>
            <person name="Bukari Y."/>
            <person name="Meinhardt L.W."/>
            <person name="Bailey B.A."/>
            <person name="Cohen S.P."/>
        </authorList>
    </citation>
    <scope>NUCLEOTIDE SEQUENCE [LARGE SCALE GENOMIC DNA]</scope>
    <source>
        <strain evidence="5 6">MS-2</strain>
    </source>
</reference>
<evidence type="ECO:0000313" key="6">
    <source>
        <dbReference type="Proteomes" id="UP001437256"/>
    </source>
</evidence>
<accession>A0ABR2ZL95</accession>
<dbReference type="InterPro" id="IPR019039">
    <property type="entry name" value="T4-Rnl1-like_N"/>
</dbReference>
<dbReference type="PANTHER" id="PTHR32004:SF1">
    <property type="entry name" value="TRNA LIGASE"/>
    <property type="match status" value="1"/>
</dbReference>
<dbReference type="InterPro" id="IPR027417">
    <property type="entry name" value="P-loop_NTPase"/>
</dbReference>
<dbReference type="InterPro" id="IPR015966">
    <property type="entry name" value="tRNA_lig_kin_fungi"/>
</dbReference>
<gene>
    <name evidence="5" type="primary">trl1</name>
    <name evidence="5" type="ORF">AAF712_011711</name>
</gene>
<feature type="domain" description="T4 RNA ligase 1-like N-terminal" evidence="4">
    <location>
        <begin position="138"/>
        <end position="349"/>
    </location>
</feature>
<dbReference type="PANTHER" id="PTHR32004">
    <property type="entry name" value="TRNA LIGASE"/>
    <property type="match status" value="1"/>
</dbReference>
<proteinExistence type="predicted"/>
<sequence>MSASAPGAEATTTNETAVTTHKVPKALRHPLTKSEDSSLIAALHKLAKKSPKLVKPHAYAAPADPDITVYSWKMNEFKYYDIPSPFPTLARGIFTYEVNVTDGETEEVDNSQTSTGLLHEDTTSFSTSERFHGQLYDSWDSITNHTAPPYTLSLKSNGCIIFIGALTPTRLLITSKHSVGPVENVEKSHAQAGEEWLRKYFAQKGKTEEELAEKLWDNNWTAIAELCDDNFEEHVLAYPPEQTGLHLHGLNTCTKDFATLPHSVVDDFAEEWGFIRTKTVTLNSIAEVREFTDQVSTTQHWEGEAVEGFVVRTHVTQPPDGRGESKRSDVSPYAPGSSFFFKVKFDEPYMMYRDWREVTKALLNQKGVLSEASLPRNKMKRPETKKYVNWVIQEIKRDRNQFDGYAKGKGIIATRERFLKYLENIGGVAGTSEEGEGEQNQPQEFGKTIIVPVAIPGCGKTTVAVALGHIFGFGHTQSDDVQAKKPAPVFLKNVNNLLKKHDIVIADKNNHLKQHRTQLHEIARSLTPPARLLALNWALDKPQSTIHRVCGDRIVLRGDNHQTLRADATPGKTHETVLWQFIGNTEYLAANEVDNIIDMDLEQDFPTALQHAIDGICGVLKLEKPSQEKTQEGMDVALGYKATTKTTQDEASSKAKAREPRYFALLPEVRLDVLLGEVLADESSCTLWTHLRQNDRLTSRPHITLVHKKSLPDEIELWERCMELHGMELPPVFEFQLGNVVWNDRVMALCVEELKLVEDSTQDGTQKGGEFVSKLRDDVRSRLHITVGTKDESIPPVEAMALVEEWRAGHKEGIHSLQFDSVTVRGRVKGLLG</sequence>
<dbReference type="EMBL" id="JBBXMP010000134">
    <property type="protein sequence ID" value="KAL0061488.1"/>
    <property type="molecule type" value="Genomic_DNA"/>
</dbReference>
<feature type="compositionally biased region" description="Low complexity" evidence="1">
    <location>
        <begin position="8"/>
        <end position="20"/>
    </location>
</feature>
<dbReference type="InterPro" id="IPR015965">
    <property type="entry name" value="tRNA_lig_PDEase"/>
</dbReference>
<name>A0ABR2ZL95_9AGAR</name>
<evidence type="ECO:0000259" key="2">
    <source>
        <dbReference type="Pfam" id="PF08302"/>
    </source>
</evidence>
<evidence type="ECO:0000313" key="5">
    <source>
        <dbReference type="EMBL" id="KAL0061488.1"/>
    </source>
</evidence>
<organism evidence="5 6">
    <name type="scientific">Marasmius tenuissimus</name>
    <dbReference type="NCBI Taxonomy" id="585030"/>
    <lineage>
        <taxon>Eukaryota</taxon>
        <taxon>Fungi</taxon>
        <taxon>Dikarya</taxon>
        <taxon>Basidiomycota</taxon>
        <taxon>Agaricomycotina</taxon>
        <taxon>Agaricomycetes</taxon>
        <taxon>Agaricomycetidae</taxon>
        <taxon>Agaricales</taxon>
        <taxon>Marasmiineae</taxon>
        <taxon>Marasmiaceae</taxon>
        <taxon>Marasmius</taxon>
    </lineage>
</organism>
<feature type="domain" description="tRNA ligase kinase" evidence="3">
    <location>
        <begin position="449"/>
        <end position="595"/>
    </location>
</feature>
<dbReference type="Pfam" id="PF08303">
    <property type="entry name" value="tRNA_lig_kinase"/>
    <property type="match status" value="1"/>
</dbReference>
<comment type="caution">
    <text evidence="5">The sequence shown here is derived from an EMBL/GenBank/DDBJ whole genome shotgun (WGS) entry which is preliminary data.</text>
</comment>
<feature type="compositionally biased region" description="Basic residues" evidence="1">
    <location>
        <begin position="22"/>
        <end position="31"/>
    </location>
</feature>
<keyword evidence="5" id="KW-0436">Ligase</keyword>
<evidence type="ECO:0000259" key="3">
    <source>
        <dbReference type="Pfam" id="PF08303"/>
    </source>
</evidence>
<dbReference type="Proteomes" id="UP001437256">
    <property type="component" value="Unassembled WGS sequence"/>
</dbReference>
<dbReference type="GO" id="GO:0003972">
    <property type="term" value="F:RNA ligase (ATP) activity"/>
    <property type="evidence" value="ECO:0007669"/>
    <property type="project" value="UniProtKB-EC"/>
</dbReference>
<dbReference type="Gene3D" id="3.40.50.300">
    <property type="entry name" value="P-loop containing nucleotide triphosphate hydrolases"/>
    <property type="match status" value="1"/>
</dbReference>
<dbReference type="SUPFAM" id="SSF52540">
    <property type="entry name" value="P-loop containing nucleoside triphosphate hydrolases"/>
    <property type="match status" value="1"/>
</dbReference>
<dbReference type="Pfam" id="PF08302">
    <property type="entry name" value="tRNA_lig_CPD"/>
    <property type="match status" value="1"/>
</dbReference>
<evidence type="ECO:0000259" key="4">
    <source>
        <dbReference type="Pfam" id="PF09511"/>
    </source>
</evidence>
<feature type="domain" description="tRNA ligase phosphodiesterase" evidence="2">
    <location>
        <begin position="623"/>
        <end position="831"/>
    </location>
</feature>
<feature type="region of interest" description="Disordered" evidence="1">
    <location>
        <begin position="1"/>
        <end position="31"/>
    </location>
</feature>